<dbReference type="InParanoid" id="A0A166AI96"/>
<dbReference type="EMBL" id="KV426013">
    <property type="protein sequence ID" value="KZV92139.1"/>
    <property type="molecule type" value="Genomic_DNA"/>
</dbReference>
<proteinExistence type="predicted"/>
<feature type="region of interest" description="Disordered" evidence="1">
    <location>
        <begin position="1"/>
        <end position="27"/>
    </location>
</feature>
<evidence type="ECO:0000313" key="3">
    <source>
        <dbReference type="Proteomes" id="UP000077266"/>
    </source>
</evidence>
<name>A0A166AI96_EXIGL</name>
<reference evidence="2 3" key="1">
    <citation type="journal article" date="2016" name="Mol. Biol. Evol.">
        <title>Comparative Genomics of Early-Diverging Mushroom-Forming Fungi Provides Insights into the Origins of Lignocellulose Decay Capabilities.</title>
        <authorList>
            <person name="Nagy L.G."/>
            <person name="Riley R."/>
            <person name="Tritt A."/>
            <person name="Adam C."/>
            <person name="Daum C."/>
            <person name="Floudas D."/>
            <person name="Sun H."/>
            <person name="Yadav J.S."/>
            <person name="Pangilinan J."/>
            <person name="Larsson K.H."/>
            <person name="Matsuura K."/>
            <person name="Barry K."/>
            <person name="Labutti K."/>
            <person name="Kuo R."/>
            <person name="Ohm R.A."/>
            <person name="Bhattacharya S.S."/>
            <person name="Shirouzu T."/>
            <person name="Yoshinaga Y."/>
            <person name="Martin F.M."/>
            <person name="Grigoriev I.V."/>
            <person name="Hibbett D.S."/>
        </authorList>
    </citation>
    <scope>NUCLEOTIDE SEQUENCE [LARGE SCALE GENOMIC DNA]</scope>
    <source>
        <strain evidence="2 3">HHB12029</strain>
    </source>
</reference>
<protein>
    <submittedName>
        <fullName evidence="2">Uncharacterized protein</fullName>
    </submittedName>
</protein>
<gene>
    <name evidence="2" type="ORF">EXIGLDRAFT_80769</name>
</gene>
<dbReference type="AlphaFoldDB" id="A0A166AI96"/>
<organism evidence="2 3">
    <name type="scientific">Exidia glandulosa HHB12029</name>
    <dbReference type="NCBI Taxonomy" id="1314781"/>
    <lineage>
        <taxon>Eukaryota</taxon>
        <taxon>Fungi</taxon>
        <taxon>Dikarya</taxon>
        <taxon>Basidiomycota</taxon>
        <taxon>Agaricomycotina</taxon>
        <taxon>Agaricomycetes</taxon>
        <taxon>Auriculariales</taxon>
        <taxon>Exidiaceae</taxon>
        <taxon>Exidia</taxon>
    </lineage>
</organism>
<sequence>MSQISSSVFGLCHPDRPRSIAPRRESNRAIQHSRALINLLAYAQRQYGLDLHHARRDREVALASLPSSTATQASAWVASGWFRRTSSILPSFSPALARVLSRSTRSRRGLAFRPPALVNTLSRHFASELHPAYSCNVQTRTSAVSMRFESSSWRSCLRASPPHRLLQHGTRQPALELVQIYGAHTYFNGLPESDAASRRSTHPRRMFPHFEFPRSSALRRLTLNVNDTLAALELRRNMRTLSFNSTRVLLVELAVSRSAVAPSVTRTRTSAPAIIRIPRRSAYLHEGLHSAPRRAIFICAL</sequence>
<dbReference type="Proteomes" id="UP000077266">
    <property type="component" value="Unassembled WGS sequence"/>
</dbReference>
<evidence type="ECO:0000313" key="2">
    <source>
        <dbReference type="EMBL" id="KZV92139.1"/>
    </source>
</evidence>
<accession>A0A166AI96</accession>
<feature type="compositionally biased region" description="Basic and acidic residues" evidence="1">
    <location>
        <begin position="13"/>
        <end position="27"/>
    </location>
</feature>
<evidence type="ECO:0000256" key="1">
    <source>
        <dbReference type="SAM" id="MobiDB-lite"/>
    </source>
</evidence>
<keyword evidence="3" id="KW-1185">Reference proteome</keyword>